<comment type="caution">
    <text evidence="10">The sequence shown here is derived from an EMBL/GenBank/DDBJ whole genome shotgun (WGS) entry which is preliminary data.</text>
</comment>
<keyword evidence="7 8" id="KW-0472">Membrane</keyword>
<name>A0AAP4N4L4_LACPA</name>
<keyword evidence="6 8" id="KW-1133">Transmembrane helix</keyword>
<evidence type="ECO:0000256" key="6">
    <source>
        <dbReference type="ARBA" id="ARBA00022989"/>
    </source>
</evidence>
<dbReference type="GO" id="GO:0005886">
    <property type="term" value="C:plasma membrane"/>
    <property type="evidence" value="ECO:0007669"/>
    <property type="project" value="UniProtKB-SubCell"/>
</dbReference>
<organism evidence="10 11">
    <name type="scientific">Lacticaseibacillus paracasei</name>
    <name type="common">Lactobacillus paracasei</name>
    <dbReference type="NCBI Taxonomy" id="1597"/>
    <lineage>
        <taxon>Bacteria</taxon>
        <taxon>Bacillati</taxon>
        <taxon>Bacillota</taxon>
        <taxon>Bacilli</taxon>
        <taxon>Lactobacillales</taxon>
        <taxon>Lactobacillaceae</taxon>
        <taxon>Lacticaseibacillus</taxon>
    </lineage>
</organism>
<sequence length="225" mass="25487">MEKRILTIASQKSLSEAVGVSSIYLCGKRMFDIVCGMVGLFFVVAASLCLLPFFIYGKNKGPLFFKQIRVGQNGKKFKIYKFRSMVVNAESVLRSNSDLYQKYVENSYKLPSGEDPRITKLGMFIRKTSLDELPQFINILKGEMSMIGPRPVVESELIEYGDRVKQLLAAKPGAMGLWQASGRSNIHYPERADLEIYYVNHRSFHYDLAILLKNITSIFKADGAF</sequence>
<evidence type="ECO:0000256" key="1">
    <source>
        <dbReference type="ARBA" id="ARBA00004236"/>
    </source>
</evidence>
<evidence type="ECO:0000256" key="2">
    <source>
        <dbReference type="ARBA" id="ARBA00006464"/>
    </source>
</evidence>
<dbReference type="InterPro" id="IPR003362">
    <property type="entry name" value="Bact_transf"/>
</dbReference>
<accession>A0AAP4N4L4</accession>
<feature type="domain" description="Bacterial sugar transferase" evidence="9">
    <location>
        <begin position="28"/>
        <end position="219"/>
    </location>
</feature>
<evidence type="ECO:0000313" key="11">
    <source>
        <dbReference type="Proteomes" id="UP001231451"/>
    </source>
</evidence>
<evidence type="ECO:0000259" key="9">
    <source>
        <dbReference type="Pfam" id="PF02397"/>
    </source>
</evidence>
<proteinExistence type="inferred from homology"/>
<dbReference type="EC" id="2.7.8.-" evidence="10"/>
<dbReference type="Proteomes" id="UP001231451">
    <property type="component" value="Unassembled WGS sequence"/>
</dbReference>
<dbReference type="AlphaFoldDB" id="A0AAP4N4L4"/>
<dbReference type="PANTHER" id="PTHR30576:SF4">
    <property type="entry name" value="UNDECAPRENYL-PHOSPHATE GALACTOSE PHOSPHOTRANSFERASE"/>
    <property type="match status" value="1"/>
</dbReference>
<keyword evidence="5 8" id="KW-0812">Transmembrane</keyword>
<dbReference type="PANTHER" id="PTHR30576">
    <property type="entry name" value="COLANIC BIOSYNTHESIS UDP-GLUCOSE LIPID CARRIER TRANSFERASE"/>
    <property type="match status" value="1"/>
</dbReference>
<evidence type="ECO:0000256" key="3">
    <source>
        <dbReference type="ARBA" id="ARBA00022475"/>
    </source>
</evidence>
<dbReference type="EMBL" id="JAUCBG010000014">
    <property type="protein sequence ID" value="MDM7454736.1"/>
    <property type="molecule type" value="Genomic_DNA"/>
</dbReference>
<feature type="transmembrane region" description="Helical" evidence="8">
    <location>
        <begin position="30"/>
        <end position="56"/>
    </location>
</feature>
<evidence type="ECO:0000313" key="10">
    <source>
        <dbReference type="EMBL" id="MDM7454736.1"/>
    </source>
</evidence>
<dbReference type="Pfam" id="PF02397">
    <property type="entry name" value="Bac_transf"/>
    <property type="match status" value="1"/>
</dbReference>
<comment type="similarity">
    <text evidence="2">Belongs to the bacterial sugar transferase family.</text>
</comment>
<protein>
    <submittedName>
        <fullName evidence="10">Sugar transferase</fullName>
        <ecNumber evidence="10">2.7.8.-</ecNumber>
    </submittedName>
</protein>
<evidence type="ECO:0000256" key="8">
    <source>
        <dbReference type="SAM" id="Phobius"/>
    </source>
</evidence>
<gene>
    <name evidence="10" type="ORF">QUF16_10260</name>
</gene>
<evidence type="ECO:0000256" key="5">
    <source>
        <dbReference type="ARBA" id="ARBA00022692"/>
    </source>
</evidence>
<evidence type="ECO:0000256" key="7">
    <source>
        <dbReference type="ARBA" id="ARBA00023136"/>
    </source>
</evidence>
<dbReference type="GO" id="GO:0016780">
    <property type="term" value="F:phosphotransferase activity, for other substituted phosphate groups"/>
    <property type="evidence" value="ECO:0007669"/>
    <property type="project" value="TreeGrafter"/>
</dbReference>
<reference evidence="10" key="1">
    <citation type="submission" date="2023-06" db="EMBL/GenBank/DDBJ databases">
        <title>Draft Genome Sequences of lactic acid bacteria strains isolated from fermented milk products.</title>
        <authorList>
            <person name="Elcheninov A.G."/>
            <person name="Klyukina A."/>
            <person name="Zayulina K.S."/>
            <person name="Gavirova L.A."/>
            <person name="Shcherbakova P.A."/>
            <person name="Shestakov A.I."/>
            <person name="Kublanov I.V."/>
            <person name="Kochetkova T.V."/>
        </authorList>
    </citation>
    <scope>NUCLEOTIDE SEQUENCE</scope>
    <source>
        <strain evidence="10">TOM.1374</strain>
    </source>
</reference>
<dbReference type="RefSeq" id="WP_020751660.1">
    <property type="nucleotide sequence ID" value="NC_021721.1"/>
</dbReference>
<keyword evidence="4 10" id="KW-0808">Transferase</keyword>
<keyword evidence="3" id="KW-1003">Cell membrane</keyword>
<comment type="subcellular location">
    <subcellularLocation>
        <location evidence="1">Cell membrane</location>
    </subcellularLocation>
</comment>
<dbReference type="KEGG" id="lcl:LOCK919_2221"/>
<evidence type="ECO:0000256" key="4">
    <source>
        <dbReference type="ARBA" id="ARBA00022679"/>
    </source>
</evidence>